<dbReference type="EMBL" id="JAFJYC010000002">
    <property type="protein sequence ID" value="MBT9433006.1"/>
    <property type="molecule type" value="Genomic_DNA"/>
</dbReference>
<dbReference type="RefSeq" id="WP_215670487.1">
    <property type="nucleotide sequence ID" value="NZ_JAFJYC010000002.1"/>
</dbReference>
<evidence type="ECO:0000256" key="4">
    <source>
        <dbReference type="SAM" id="SignalP"/>
    </source>
</evidence>
<feature type="compositionally biased region" description="Low complexity" evidence="3">
    <location>
        <begin position="68"/>
        <end position="139"/>
    </location>
</feature>
<proteinExistence type="predicted"/>
<evidence type="ECO:0000256" key="3">
    <source>
        <dbReference type="SAM" id="MobiDB-lite"/>
    </source>
</evidence>
<keyword evidence="1 2" id="KW-1015">Disulfide bond</keyword>
<dbReference type="Gene3D" id="3.10.450.300">
    <property type="entry name" value="YebF/Colicin-M immunity protein"/>
    <property type="match status" value="1"/>
</dbReference>
<keyword evidence="6" id="KW-1185">Reference proteome</keyword>
<dbReference type="Pfam" id="PF13995">
    <property type="entry name" value="YebF"/>
    <property type="match status" value="1"/>
</dbReference>
<feature type="compositionally biased region" description="Polar residues" evidence="3">
    <location>
        <begin position="39"/>
        <end position="52"/>
    </location>
</feature>
<protein>
    <submittedName>
        <fullName evidence="5">Uncharacterized protein</fullName>
    </submittedName>
</protein>
<reference evidence="5 6" key="1">
    <citation type="journal article" date="2021" name="Genome Biol. Evol.">
        <title>The evolution of interdependence in a four-way mealybug symbiosis.</title>
        <authorList>
            <person name="Garber A.I."/>
            <person name="Kupper M."/>
            <person name="Laetsch D.R."/>
            <person name="Weldon S.R."/>
            <person name="Ladinsky M.S."/>
            <person name="Bjorkman P.J."/>
            <person name="McCutcheon J.P."/>
        </authorList>
    </citation>
    <scope>NUCLEOTIDE SEQUENCE [LARGE SCALE GENOMIC DNA]</scope>
    <source>
        <strain evidence="5">SOD</strain>
    </source>
</reference>
<evidence type="ECO:0000313" key="6">
    <source>
        <dbReference type="Proteomes" id="UP000811282"/>
    </source>
</evidence>
<dbReference type="InterPro" id="IPR038703">
    <property type="entry name" value="YebF/Cmi_sf"/>
</dbReference>
<evidence type="ECO:0000313" key="5">
    <source>
        <dbReference type="EMBL" id="MBT9433006.1"/>
    </source>
</evidence>
<dbReference type="InterPro" id="IPR025603">
    <property type="entry name" value="YebF/ColM_immunity"/>
</dbReference>
<feature type="chain" id="PRO_5045167794" evidence="4">
    <location>
        <begin position="26"/>
        <end position="299"/>
    </location>
</feature>
<keyword evidence="4" id="KW-0732">Signal</keyword>
<feature type="compositionally biased region" description="Low complexity" evidence="3">
    <location>
        <begin position="198"/>
        <end position="207"/>
    </location>
</feature>
<feature type="compositionally biased region" description="Basic and acidic residues" evidence="3">
    <location>
        <begin position="172"/>
        <end position="193"/>
    </location>
</feature>
<feature type="region of interest" description="Disordered" evidence="3">
    <location>
        <begin position="25"/>
        <end position="207"/>
    </location>
</feature>
<organism evidence="5 6">
    <name type="scientific">Candidatus Sodalis endolongispinus</name>
    <dbReference type="NCBI Taxonomy" id="2812662"/>
    <lineage>
        <taxon>Bacteria</taxon>
        <taxon>Pseudomonadati</taxon>
        <taxon>Pseudomonadota</taxon>
        <taxon>Gammaproteobacteria</taxon>
        <taxon>Enterobacterales</taxon>
        <taxon>Bruguierivoracaceae</taxon>
        <taxon>Sodalis</taxon>
    </lineage>
</organism>
<feature type="disulfide bond" evidence="2">
    <location>
        <begin position="215"/>
        <end position="288"/>
    </location>
</feature>
<dbReference type="PROSITE" id="PS51979">
    <property type="entry name" value="YEBF_CMI"/>
    <property type="match status" value="1"/>
</dbReference>
<comment type="caution">
    <text evidence="5">The sequence shown here is derived from an EMBL/GenBank/DDBJ whole genome shotgun (WGS) entry which is preliminary data.</text>
</comment>
<sequence>MGKTGNRVAGMLVAWLLVSSMTARADDTTPTPVPAQDNAGVSTPQATGETPQPVTPPAANAPQNQGENTAAPAGNANAAGATSAQGNANATGTAATPNGSADTSKVAPTSGNANATGTAAAPNGNADAATTAPASGNAGVAAPDGNARAGNGVGRQEENTGAAKGGAQEPVTAEKRAAAKKTASDKAAADKSAKAKSAKPGAAAGTPEIAKVSPCTDLNAPQVAELVVQDYTQNRFQRSAQNKQAAGGSNINAWVNPEDVTGVGDVWQAPLKVCGNAQDLNFAVTLDCTKGEITYRLNQ</sequence>
<gene>
    <name evidence="5" type="ORF">JZM24_14275</name>
</gene>
<accession>A0ABS5YDB9</accession>
<name>A0ABS5YDB9_9GAMM</name>
<evidence type="ECO:0000256" key="1">
    <source>
        <dbReference type="ARBA" id="ARBA00023157"/>
    </source>
</evidence>
<feature type="signal peptide" evidence="4">
    <location>
        <begin position="1"/>
        <end position="25"/>
    </location>
</feature>
<dbReference type="Proteomes" id="UP000811282">
    <property type="component" value="Unassembled WGS sequence"/>
</dbReference>
<evidence type="ECO:0000256" key="2">
    <source>
        <dbReference type="PROSITE-ProRule" id="PRU01323"/>
    </source>
</evidence>